<dbReference type="Gene3D" id="3.40.50.1110">
    <property type="entry name" value="SGNH hydrolase"/>
    <property type="match status" value="1"/>
</dbReference>
<dbReference type="RefSeq" id="WP_279242671.1">
    <property type="nucleotide sequence ID" value="NZ_CP036501.1"/>
</dbReference>
<dbReference type="InterPro" id="IPR051532">
    <property type="entry name" value="Ester_Hydrolysis_Enzymes"/>
</dbReference>
<dbReference type="InterPro" id="IPR036514">
    <property type="entry name" value="SGNH_hydro_sf"/>
</dbReference>
<sequence length="233" mass="25566">MKRGIAIFVVLVLTYLGAQIYALSVSLERVRSDDPTVWSEDVAALASKAPGPSGALLFVGSSSIRRWVDLAEHMAPIPVINRGFGGSKIGDVIYHSETLFQARAPRAVVIFVGTNDITPEAAKPLDVMVEAFEEMMGEVRRFHPQTPVYYIAITPSPLRWEVWDKAQAVNGAISELASGMANTTVIDTGNALMVDGLPDETNYVFDRLHLSERGYAIWADRVRSRVFSDLGLE</sequence>
<feature type="domain" description="SGNH hydrolase-type esterase" evidence="1">
    <location>
        <begin position="63"/>
        <end position="217"/>
    </location>
</feature>
<dbReference type="EMBL" id="CP036501">
    <property type="protein sequence ID" value="UZP73872.1"/>
    <property type="molecule type" value="Genomic_DNA"/>
</dbReference>
<dbReference type="InterPro" id="IPR013830">
    <property type="entry name" value="SGNH_hydro"/>
</dbReference>
<proteinExistence type="predicted"/>
<protein>
    <recommendedName>
        <fullName evidence="1">SGNH hydrolase-type esterase domain-containing protein</fullName>
    </recommendedName>
</protein>
<keyword evidence="3" id="KW-1185">Reference proteome</keyword>
<evidence type="ECO:0000313" key="2">
    <source>
        <dbReference type="EMBL" id="UZP73872.1"/>
    </source>
</evidence>
<dbReference type="PANTHER" id="PTHR30383:SF29">
    <property type="entry name" value="SGNH HYDROLASE-TYPE ESTERASE DOMAIN-CONTAINING PROTEIN"/>
    <property type="match status" value="1"/>
</dbReference>
<evidence type="ECO:0000313" key="3">
    <source>
        <dbReference type="Proteomes" id="UP001317963"/>
    </source>
</evidence>
<accession>A0ABY6Q3P0</accession>
<dbReference type="PANTHER" id="PTHR30383">
    <property type="entry name" value="THIOESTERASE 1/PROTEASE 1/LYSOPHOSPHOLIPASE L1"/>
    <property type="match status" value="1"/>
</dbReference>
<name>A0ABY6Q3P0_9GAMM</name>
<organism evidence="2 3">
    <name type="scientific">Candidatus Paraluminiphilus aquimaris</name>
    <dbReference type="NCBI Taxonomy" id="2518994"/>
    <lineage>
        <taxon>Bacteria</taxon>
        <taxon>Pseudomonadati</taxon>
        <taxon>Pseudomonadota</taxon>
        <taxon>Gammaproteobacteria</taxon>
        <taxon>Cellvibrionales</taxon>
        <taxon>Halieaceae</taxon>
        <taxon>Candidatus Paraluminiphilus</taxon>
    </lineage>
</organism>
<gene>
    <name evidence="2" type="ORF">E0F26_03535</name>
</gene>
<dbReference type="Pfam" id="PF13472">
    <property type="entry name" value="Lipase_GDSL_2"/>
    <property type="match status" value="1"/>
</dbReference>
<reference evidence="2 3" key="1">
    <citation type="submission" date="2019-02" db="EMBL/GenBank/DDBJ databases">
        <title>Halieaceae_genomes.</title>
        <authorList>
            <person name="Li S.-H."/>
        </authorList>
    </citation>
    <scope>NUCLEOTIDE SEQUENCE [LARGE SCALE GENOMIC DNA]</scope>
    <source>
        <strain evidence="2 3">JH123</strain>
    </source>
</reference>
<evidence type="ECO:0000259" key="1">
    <source>
        <dbReference type="Pfam" id="PF13472"/>
    </source>
</evidence>
<dbReference type="Proteomes" id="UP001317963">
    <property type="component" value="Chromosome"/>
</dbReference>
<dbReference type="SUPFAM" id="SSF52266">
    <property type="entry name" value="SGNH hydrolase"/>
    <property type="match status" value="1"/>
</dbReference>